<comment type="caution">
    <text evidence="4">The sequence shown here is derived from an EMBL/GenBank/DDBJ whole genome shotgun (WGS) entry which is preliminary data.</text>
</comment>
<dbReference type="InterPro" id="IPR013783">
    <property type="entry name" value="Ig-like_fold"/>
</dbReference>
<sequence>MTTAVLHTSCASTVPGVIIITLNLLLNNATYDNRHNANLSEPAILRCEVVNNIDDESLIWYRGTGQVDIKSENSVNVSSICIPELTIEDNGVSFTCLLKQNTSIKLSLQMNVLCESHNYSDLAESSAAFYYFTL</sequence>
<keyword evidence="2" id="KW-0812">Transmembrane</keyword>
<dbReference type="SUPFAM" id="SSF48726">
    <property type="entry name" value="Immunoglobulin"/>
    <property type="match status" value="1"/>
</dbReference>
<accession>A0ABN9LV10</accession>
<evidence type="ECO:0000256" key="2">
    <source>
        <dbReference type="SAM" id="Phobius"/>
    </source>
</evidence>
<dbReference type="PROSITE" id="PS50835">
    <property type="entry name" value="IG_LIKE"/>
    <property type="match status" value="1"/>
</dbReference>
<name>A0ABN9LV10_9NEOB</name>
<dbReference type="Pfam" id="PF00047">
    <property type="entry name" value="ig"/>
    <property type="match status" value="1"/>
</dbReference>
<dbReference type="InterPro" id="IPR007110">
    <property type="entry name" value="Ig-like_dom"/>
</dbReference>
<organism evidence="4 5">
    <name type="scientific">Ranitomeya imitator</name>
    <name type="common">mimic poison frog</name>
    <dbReference type="NCBI Taxonomy" id="111125"/>
    <lineage>
        <taxon>Eukaryota</taxon>
        <taxon>Metazoa</taxon>
        <taxon>Chordata</taxon>
        <taxon>Craniata</taxon>
        <taxon>Vertebrata</taxon>
        <taxon>Euteleostomi</taxon>
        <taxon>Amphibia</taxon>
        <taxon>Batrachia</taxon>
        <taxon>Anura</taxon>
        <taxon>Neobatrachia</taxon>
        <taxon>Hyloidea</taxon>
        <taxon>Dendrobatidae</taxon>
        <taxon>Dendrobatinae</taxon>
        <taxon>Ranitomeya</taxon>
    </lineage>
</organism>
<dbReference type="InterPro" id="IPR013151">
    <property type="entry name" value="Immunoglobulin_dom"/>
</dbReference>
<evidence type="ECO:0000313" key="5">
    <source>
        <dbReference type="Proteomes" id="UP001176940"/>
    </source>
</evidence>
<proteinExistence type="predicted"/>
<evidence type="ECO:0000259" key="3">
    <source>
        <dbReference type="PROSITE" id="PS50835"/>
    </source>
</evidence>
<feature type="domain" description="Ig-like" evidence="3">
    <location>
        <begin position="15"/>
        <end position="107"/>
    </location>
</feature>
<feature type="transmembrane region" description="Helical" evidence="2">
    <location>
        <begin position="6"/>
        <end position="26"/>
    </location>
</feature>
<dbReference type="Proteomes" id="UP001176940">
    <property type="component" value="Unassembled WGS sequence"/>
</dbReference>
<gene>
    <name evidence="4" type="ORF">RIMI_LOCUS12513568</name>
</gene>
<evidence type="ECO:0000256" key="1">
    <source>
        <dbReference type="ARBA" id="ARBA00023319"/>
    </source>
</evidence>
<dbReference type="EMBL" id="CAUEEQ010029797">
    <property type="protein sequence ID" value="CAJ0949210.1"/>
    <property type="molecule type" value="Genomic_DNA"/>
</dbReference>
<keyword evidence="2" id="KW-0472">Membrane</keyword>
<keyword evidence="5" id="KW-1185">Reference proteome</keyword>
<dbReference type="Gene3D" id="2.60.40.10">
    <property type="entry name" value="Immunoglobulins"/>
    <property type="match status" value="1"/>
</dbReference>
<keyword evidence="1" id="KW-0393">Immunoglobulin domain</keyword>
<dbReference type="InterPro" id="IPR036179">
    <property type="entry name" value="Ig-like_dom_sf"/>
</dbReference>
<reference evidence="4" key="1">
    <citation type="submission" date="2023-07" db="EMBL/GenBank/DDBJ databases">
        <authorList>
            <person name="Stuckert A."/>
        </authorList>
    </citation>
    <scope>NUCLEOTIDE SEQUENCE</scope>
</reference>
<protein>
    <recommendedName>
        <fullName evidence="3">Ig-like domain-containing protein</fullName>
    </recommendedName>
</protein>
<keyword evidence="2" id="KW-1133">Transmembrane helix</keyword>
<evidence type="ECO:0000313" key="4">
    <source>
        <dbReference type="EMBL" id="CAJ0949210.1"/>
    </source>
</evidence>